<comment type="catalytic activity">
    <reaction evidence="10">
        <text>adenylyl-molybdopterin + molybdate = Mo-molybdopterin + AMP + H(+)</text>
        <dbReference type="Rhea" id="RHEA:35047"/>
        <dbReference type="ChEBI" id="CHEBI:15378"/>
        <dbReference type="ChEBI" id="CHEBI:36264"/>
        <dbReference type="ChEBI" id="CHEBI:62727"/>
        <dbReference type="ChEBI" id="CHEBI:71302"/>
        <dbReference type="ChEBI" id="CHEBI:456215"/>
        <dbReference type="EC" id="2.10.1.1"/>
    </reaction>
</comment>
<evidence type="ECO:0000256" key="1">
    <source>
        <dbReference type="ARBA" id="ARBA00001946"/>
    </source>
</evidence>
<dbReference type="Gene3D" id="2.40.340.10">
    <property type="entry name" value="MoeA, C-terminal, domain IV"/>
    <property type="match status" value="1"/>
</dbReference>
<keyword evidence="5 11" id="KW-0500">Molybdenum</keyword>
<comment type="pathway">
    <text evidence="3 11">Cofactor biosynthesis; molybdopterin biosynthesis.</text>
</comment>
<dbReference type="Pfam" id="PF00994">
    <property type="entry name" value="MoCF_biosynth"/>
    <property type="match status" value="1"/>
</dbReference>
<keyword evidence="7 11" id="KW-0479">Metal-binding</keyword>
<reference evidence="13 14" key="1">
    <citation type="submission" date="2018-06" db="EMBL/GenBank/DDBJ databases">
        <authorList>
            <consortium name="Pathogen Informatics"/>
            <person name="Doyle S."/>
        </authorList>
    </citation>
    <scope>NUCLEOTIDE SEQUENCE [LARGE SCALE GENOMIC DNA]</scope>
    <source>
        <strain evidence="13 14">NCTC10717</strain>
    </source>
</reference>
<dbReference type="EC" id="2.10.1.1" evidence="11"/>
<dbReference type="Gene3D" id="3.90.105.10">
    <property type="entry name" value="Molybdopterin biosynthesis moea protein, domain 2"/>
    <property type="match status" value="1"/>
</dbReference>
<evidence type="ECO:0000256" key="6">
    <source>
        <dbReference type="ARBA" id="ARBA00022679"/>
    </source>
</evidence>
<dbReference type="OrthoDB" id="9804758at2"/>
<dbReference type="Gene3D" id="3.40.980.10">
    <property type="entry name" value="MoaB/Mog-like domain"/>
    <property type="match status" value="1"/>
</dbReference>
<evidence type="ECO:0000256" key="2">
    <source>
        <dbReference type="ARBA" id="ARBA00002901"/>
    </source>
</evidence>
<accession>A0A380N052</accession>
<dbReference type="PANTHER" id="PTHR10192:SF5">
    <property type="entry name" value="GEPHYRIN"/>
    <property type="match status" value="1"/>
</dbReference>
<dbReference type="GO" id="GO:0061599">
    <property type="term" value="F:molybdopterin molybdotransferase activity"/>
    <property type="evidence" value="ECO:0007669"/>
    <property type="project" value="UniProtKB-UniRule"/>
</dbReference>
<keyword evidence="8 11" id="KW-0460">Magnesium</keyword>
<comment type="similarity">
    <text evidence="4 11">Belongs to the MoeA family.</text>
</comment>
<dbReference type="SMART" id="SM00852">
    <property type="entry name" value="MoCF_biosynth"/>
    <property type="match status" value="1"/>
</dbReference>
<dbReference type="UniPathway" id="UPA00344"/>
<evidence type="ECO:0000313" key="13">
    <source>
        <dbReference type="EMBL" id="SUO98195.1"/>
    </source>
</evidence>
<dbReference type="Pfam" id="PF03454">
    <property type="entry name" value="MoeA_C"/>
    <property type="match status" value="1"/>
</dbReference>
<gene>
    <name evidence="13" type="primary">moeA</name>
    <name evidence="13" type="ORF">NCTC10717_01936</name>
</gene>
<dbReference type="EMBL" id="UHIA01000004">
    <property type="protein sequence ID" value="SUO98195.1"/>
    <property type="molecule type" value="Genomic_DNA"/>
</dbReference>
<feature type="domain" description="MoaB/Mog" evidence="12">
    <location>
        <begin position="176"/>
        <end position="314"/>
    </location>
</feature>
<proteinExistence type="inferred from homology"/>
<dbReference type="NCBIfam" id="TIGR00177">
    <property type="entry name" value="molyb_syn"/>
    <property type="match status" value="1"/>
</dbReference>
<comment type="cofactor">
    <cofactor evidence="1 11">
        <name>Mg(2+)</name>
        <dbReference type="ChEBI" id="CHEBI:18420"/>
    </cofactor>
</comment>
<keyword evidence="14" id="KW-1185">Reference proteome</keyword>
<dbReference type="Proteomes" id="UP000254575">
    <property type="component" value="Unassembled WGS sequence"/>
</dbReference>
<protein>
    <recommendedName>
        <fullName evidence="11">Molybdopterin molybdenumtransferase</fullName>
        <ecNumber evidence="11">2.10.1.1</ecNumber>
    </recommendedName>
</protein>
<dbReference type="PANTHER" id="PTHR10192">
    <property type="entry name" value="MOLYBDOPTERIN BIOSYNTHESIS PROTEIN"/>
    <property type="match status" value="1"/>
</dbReference>
<dbReference type="InterPro" id="IPR036425">
    <property type="entry name" value="MoaB/Mog-like_dom_sf"/>
</dbReference>
<dbReference type="SUPFAM" id="SSF53218">
    <property type="entry name" value="Molybdenum cofactor biosynthesis proteins"/>
    <property type="match status" value="1"/>
</dbReference>
<dbReference type="InterPro" id="IPR036135">
    <property type="entry name" value="MoeA_linker/N_sf"/>
</dbReference>
<evidence type="ECO:0000256" key="4">
    <source>
        <dbReference type="ARBA" id="ARBA00010763"/>
    </source>
</evidence>
<dbReference type="RefSeq" id="WP_115219509.1">
    <property type="nucleotide sequence ID" value="NZ_UHIA01000004.1"/>
</dbReference>
<dbReference type="FunFam" id="3.40.980.10:FF:000004">
    <property type="entry name" value="Molybdopterin molybdenumtransferase"/>
    <property type="match status" value="1"/>
</dbReference>
<evidence type="ECO:0000256" key="7">
    <source>
        <dbReference type="ARBA" id="ARBA00022723"/>
    </source>
</evidence>
<comment type="function">
    <text evidence="2 11">Catalyzes the insertion of molybdate into adenylated molybdopterin with the concomitant release of AMP.</text>
</comment>
<keyword evidence="6 11" id="KW-0808">Transferase</keyword>
<dbReference type="InterPro" id="IPR001453">
    <property type="entry name" value="MoaB/Mog_dom"/>
</dbReference>
<dbReference type="SUPFAM" id="SSF63882">
    <property type="entry name" value="MoeA N-terminal region -like"/>
    <property type="match status" value="1"/>
</dbReference>
<dbReference type="AlphaFoldDB" id="A0A380N052"/>
<dbReference type="CDD" id="cd00887">
    <property type="entry name" value="MoeA"/>
    <property type="match status" value="1"/>
</dbReference>
<dbReference type="InterPro" id="IPR038987">
    <property type="entry name" value="MoeA-like"/>
</dbReference>
<dbReference type="PROSITE" id="PS01079">
    <property type="entry name" value="MOCF_BIOSYNTHESIS_2"/>
    <property type="match status" value="1"/>
</dbReference>
<dbReference type="InterPro" id="IPR005110">
    <property type="entry name" value="MoeA_linker/N"/>
</dbReference>
<dbReference type="GO" id="GO:0006777">
    <property type="term" value="P:Mo-molybdopterin cofactor biosynthetic process"/>
    <property type="evidence" value="ECO:0007669"/>
    <property type="project" value="UniProtKB-UniRule"/>
</dbReference>
<evidence type="ECO:0000256" key="8">
    <source>
        <dbReference type="ARBA" id="ARBA00022842"/>
    </source>
</evidence>
<evidence type="ECO:0000256" key="11">
    <source>
        <dbReference type="RuleBase" id="RU365090"/>
    </source>
</evidence>
<dbReference type="Pfam" id="PF03453">
    <property type="entry name" value="MoeA_N"/>
    <property type="match status" value="1"/>
</dbReference>
<dbReference type="Gene3D" id="2.170.190.11">
    <property type="entry name" value="Molybdopterin biosynthesis moea protein, domain 3"/>
    <property type="match status" value="1"/>
</dbReference>
<dbReference type="GO" id="GO:0046872">
    <property type="term" value="F:metal ion binding"/>
    <property type="evidence" value="ECO:0007669"/>
    <property type="project" value="UniProtKB-UniRule"/>
</dbReference>
<keyword evidence="9 11" id="KW-0501">Molybdenum cofactor biosynthesis</keyword>
<dbReference type="InterPro" id="IPR005111">
    <property type="entry name" value="MoeA_C_domain_IV"/>
</dbReference>
<evidence type="ECO:0000256" key="9">
    <source>
        <dbReference type="ARBA" id="ARBA00023150"/>
    </source>
</evidence>
<evidence type="ECO:0000313" key="14">
    <source>
        <dbReference type="Proteomes" id="UP000254575"/>
    </source>
</evidence>
<dbReference type="NCBIfam" id="NF045515">
    <property type="entry name" value="Glp_gephyrin"/>
    <property type="match status" value="1"/>
</dbReference>
<organism evidence="13 14">
    <name type="scientific">Suttonella indologenes</name>
    <dbReference type="NCBI Taxonomy" id="13276"/>
    <lineage>
        <taxon>Bacteria</taxon>
        <taxon>Pseudomonadati</taxon>
        <taxon>Pseudomonadota</taxon>
        <taxon>Gammaproteobacteria</taxon>
        <taxon>Cardiobacteriales</taxon>
        <taxon>Cardiobacteriaceae</taxon>
        <taxon>Suttonella</taxon>
    </lineage>
</organism>
<name>A0A380N052_9GAMM</name>
<dbReference type="InterPro" id="IPR008284">
    <property type="entry name" value="MoCF_biosynth_CS"/>
</dbReference>
<evidence type="ECO:0000256" key="5">
    <source>
        <dbReference type="ARBA" id="ARBA00022505"/>
    </source>
</evidence>
<dbReference type="SUPFAM" id="SSF63867">
    <property type="entry name" value="MoeA C-terminal domain-like"/>
    <property type="match status" value="1"/>
</dbReference>
<dbReference type="InterPro" id="IPR036688">
    <property type="entry name" value="MoeA_C_domain_IV_sf"/>
</dbReference>
<evidence type="ECO:0000256" key="3">
    <source>
        <dbReference type="ARBA" id="ARBA00005046"/>
    </source>
</evidence>
<sequence>MLSVDELQERIRATLAAHQQQEQEHVPLDQAQGRILAQEMISNVNIPPADVSAMDGYALAEAAQADSVFSVIGESIAGKPFEGAVQAGQTVRIMTGAVVPAQCRCVIMQEHVRREADRIVLTKDCREGANIRRAGEELRGGDAVLYTGRCLNAADILLLASLGIAQVPVFKKLRVAIFSTGDELLAVGETLSREGQIYDSNRAMICALLRRLPVEIVDMGLIADDIEAIKVALAQAGQDCDAVITSGGVSVGDYDFLKMAVEALGEIHTYKVKMKPGKPFVFGKIGRAVYFGLPGNPVSSYVGMNRLVNPALRQMAHAQALPDLVLHLPLNQDLKKGAGRRDFQRGVMQMGAKGWEVGSASRQDSHRVHGLSSANCLIDLPEEMENPTAGTIVAVHPFFSHFSGGD</sequence>
<evidence type="ECO:0000256" key="10">
    <source>
        <dbReference type="ARBA" id="ARBA00047317"/>
    </source>
</evidence>
<evidence type="ECO:0000259" key="12">
    <source>
        <dbReference type="SMART" id="SM00852"/>
    </source>
</evidence>
<dbReference type="GO" id="GO:0005829">
    <property type="term" value="C:cytosol"/>
    <property type="evidence" value="ECO:0007669"/>
    <property type="project" value="TreeGrafter"/>
</dbReference>